<accession>A0A6G0X0K3</accession>
<dbReference type="Pfam" id="PF10551">
    <property type="entry name" value="MULE"/>
    <property type="match status" value="1"/>
</dbReference>
<dbReference type="PANTHER" id="PTHR31973">
    <property type="entry name" value="POLYPROTEIN, PUTATIVE-RELATED"/>
    <property type="match status" value="1"/>
</dbReference>
<protein>
    <recommendedName>
        <fullName evidence="1">MULE transposase domain-containing protein</fullName>
    </recommendedName>
</protein>
<gene>
    <name evidence="2" type="ORF">Ae201684_009649</name>
</gene>
<evidence type="ECO:0000259" key="1">
    <source>
        <dbReference type="Pfam" id="PF10551"/>
    </source>
</evidence>
<evidence type="ECO:0000313" key="3">
    <source>
        <dbReference type="Proteomes" id="UP000481153"/>
    </source>
</evidence>
<dbReference type="Proteomes" id="UP000481153">
    <property type="component" value="Unassembled WGS sequence"/>
</dbReference>
<sequence length="160" mass="17483">MTLVFALYGGLDVSFEKLSNYFEQINSANPGTHAKVESFGGHFHRSFFLSGFSARAAKYCQPVIALDGTHLKGLMNLNGTLLVASAKDPNNSMLILGLAIVPVENGANWTWFLKHLKQAGVFANNPVVISDRSDKFMQDSTAILCPSILYASYCGQHTEH</sequence>
<proteinExistence type="predicted"/>
<feature type="domain" description="MULE transposase" evidence="1">
    <location>
        <begin position="63"/>
        <end position="136"/>
    </location>
</feature>
<dbReference type="PANTHER" id="PTHR31973:SF187">
    <property type="entry name" value="MUTATOR TRANSPOSASE MUDRA PROTEIN"/>
    <property type="match status" value="1"/>
</dbReference>
<name>A0A6G0X0K3_9STRA</name>
<dbReference type="VEuPathDB" id="FungiDB:AeMF1_017903"/>
<dbReference type="InterPro" id="IPR018289">
    <property type="entry name" value="MULE_transposase_dom"/>
</dbReference>
<evidence type="ECO:0000313" key="2">
    <source>
        <dbReference type="EMBL" id="KAF0733402.1"/>
    </source>
</evidence>
<reference evidence="2 3" key="1">
    <citation type="submission" date="2019-07" db="EMBL/GenBank/DDBJ databases">
        <title>Genomics analysis of Aphanomyces spp. identifies a new class of oomycete effector associated with host adaptation.</title>
        <authorList>
            <person name="Gaulin E."/>
        </authorList>
    </citation>
    <scope>NUCLEOTIDE SEQUENCE [LARGE SCALE GENOMIC DNA]</scope>
    <source>
        <strain evidence="2 3">ATCC 201684</strain>
    </source>
</reference>
<organism evidence="2 3">
    <name type="scientific">Aphanomyces euteiches</name>
    <dbReference type="NCBI Taxonomy" id="100861"/>
    <lineage>
        <taxon>Eukaryota</taxon>
        <taxon>Sar</taxon>
        <taxon>Stramenopiles</taxon>
        <taxon>Oomycota</taxon>
        <taxon>Saprolegniomycetes</taxon>
        <taxon>Saprolegniales</taxon>
        <taxon>Verrucalvaceae</taxon>
        <taxon>Aphanomyces</taxon>
    </lineage>
</organism>
<keyword evidence="3" id="KW-1185">Reference proteome</keyword>
<comment type="caution">
    <text evidence="2">The sequence shown here is derived from an EMBL/GenBank/DDBJ whole genome shotgun (WGS) entry which is preliminary data.</text>
</comment>
<dbReference type="AlphaFoldDB" id="A0A6G0X0K3"/>
<dbReference type="EMBL" id="VJMJ01000122">
    <property type="protein sequence ID" value="KAF0733402.1"/>
    <property type="molecule type" value="Genomic_DNA"/>
</dbReference>